<name>A0ABX0YGC2_9PSED</name>
<evidence type="ECO:0000313" key="1">
    <source>
        <dbReference type="EMBL" id="NJP01282.1"/>
    </source>
</evidence>
<evidence type="ECO:0000313" key="2">
    <source>
        <dbReference type="Proteomes" id="UP000746535"/>
    </source>
</evidence>
<sequence length="108" mass="12351">MIPNLAITFLHSINRLPWGESIAVRLELIVALEKKISLAIFDKHTNQQVLRSHDIEGKLSSLDWFDRVFWQVTLDGAPATEKKFARLEQEKCGLAIDAKNCTLVLERH</sequence>
<dbReference type="EMBL" id="JAAVJI010000004">
    <property type="protein sequence ID" value="NJP01282.1"/>
    <property type="molecule type" value="Genomic_DNA"/>
</dbReference>
<accession>A0ABX0YGC2</accession>
<organism evidence="1 2">
    <name type="scientific">Pseudomonas quercus</name>
    <dbReference type="NCBI Taxonomy" id="2722792"/>
    <lineage>
        <taxon>Bacteria</taxon>
        <taxon>Pseudomonadati</taxon>
        <taxon>Pseudomonadota</taxon>
        <taxon>Gammaproteobacteria</taxon>
        <taxon>Pseudomonadales</taxon>
        <taxon>Pseudomonadaceae</taxon>
        <taxon>Pseudomonas</taxon>
    </lineage>
</organism>
<dbReference type="Proteomes" id="UP000746535">
    <property type="component" value="Unassembled WGS sequence"/>
</dbReference>
<comment type="caution">
    <text evidence="1">The sequence shown here is derived from an EMBL/GenBank/DDBJ whole genome shotgun (WGS) entry which is preliminary data.</text>
</comment>
<reference evidence="1 2" key="1">
    <citation type="submission" date="2020-03" db="EMBL/GenBank/DDBJ databases">
        <authorList>
            <person name="Wang L."/>
            <person name="He N."/>
            <person name="Li Y."/>
            <person name="Fang Y."/>
            <person name="Zhang F."/>
        </authorList>
    </citation>
    <scope>NUCLEOTIDE SEQUENCE [LARGE SCALE GENOMIC DNA]</scope>
    <source>
        <strain evidence="2">hsmgli-8</strain>
    </source>
</reference>
<proteinExistence type="predicted"/>
<gene>
    <name evidence="1" type="ORF">HBH25_10460</name>
</gene>
<dbReference type="RefSeq" id="WP_168083841.1">
    <property type="nucleotide sequence ID" value="NZ_JAAVJI010000004.1"/>
</dbReference>
<keyword evidence="2" id="KW-1185">Reference proteome</keyword>
<protein>
    <submittedName>
        <fullName evidence="1">Uncharacterized protein</fullName>
    </submittedName>
</protein>